<dbReference type="InterPro" id="IPR039564">
    <property type="entry name" value="Peptidase_C39-like"/>
</dbReference>
<feature type="region of interest" description="Disordered" evidence="1">
    <location>
        <begin position="484"/>
        <end position="503"/>
    </location>
</feature>
<feature type="compositionally biased region" description="Low complexity" evidence="1">
    <location>
        <begin position="151"/>
        <end position="162"/>
    </location>
</feature>
<dbReference type="Proteomes" id="UP000240317">
    <property type="component" value="Unassembled WGS sequence"/>
</dbReference>
<dbReference type="RefSeq" id="WP_107138731.1">
    <property type="nucleotide sequence ID" value="NZ_PYSV01000014.1"/>
</dbReference>
<organism evidence="3 4">
    <name type="scientific">Deinococcus arcticus</name>
    <dbReference type="NCBI Taxonomy" id="2136176"/>
    <lineage>
        <taxon>Bacteria</taxon>
        <taxon>Thermotogati</taxon>
        <taxon>Deinococcota</taxon>
        <taxon>Deinococci</taxon>
        <taxon>Deinococcales</taxon>
        <taxon>Deinococcaceae</taxon>
        <taxon>Deinococcus</taxon>
    </lineage>
</organism>
<feature type="domain" description="Peptidase C39-like" evidence="2">
    <location>
        <begin position="509"/>
        <end position="645"/>
    </location>
</feature>
<keyword evidence="4" id="KW-1185">Reference proteome</keyword>
<dbReference type="Pfam" id="PF13529">
    <property type="entry name" value="Peptidase_C39_2"/>
    <property type="match status" value="1"/>
</dbReference>
<dbReference type="EMBL" id="PYSV01000014">
    <property type="protein sequence ID" value="PTA67173.1"/>
    <property type="molecule type" value="Genomic_DNA"/>
</dbReference>
<sequence length="697" mass="76329">MTQANPQKRPPGLLDILEQKVEDLADGVLDALGWGSPKPAAGRRAPGGAGPGWTRDFRHDNGQLSLHLHLKRSGDGQLSGHYAVQPRGKARGQNWPLAGRVLGDGSFTLQGTENGARFAGSLRGGAPQVSEFRNRKFTLENFTFTRLTAAAPRAKPAARPAPAATPTPSGPTTGGGAAAGPRTGALPDLPALREPGFLARLRQVAAAVNTSPEIVLAFLNLESNLDPTSNKDRKTQYKGLGQIGRDALADINAHIASHKLPLRALGSTQELTGLSATQQLAYVEIHLKLHMHGVDKKARAAGRHTSLEEVYMGHLGGSARYAQKDVWVSEGSAAYRQNPMDADQDGHNTPAEAADTVRGRFTANFKANLDERSRHLKPTRRKFDGKTQLFYVYDAGHDNGLPLFSLDPAERSPIPAPVLPKPPAVEIREEEEPAGEPDALDRLMKLGEDTPQYTSQQIRVARELIKLQPQSQRAELYLMLQEKTPHHSQRNNESLGRAVDGDRPGGRIGNVMCNLTSAAMVLEQLGIENPNPEDFPQFEDYLEDLRRKYVDARYQELLNSGLSPQKARQGSYARFHRTTMEGWGKVLGLMGASYATIPPRRDRAFWESTVRKHLEEGEAVMFSINGHIVRLQGMNEQGLIVDDPYGQSVLLKNTGMAAGDKDGKYRHDRTKSGNNTVWSWASVAEHDMLWIAAVKKK</sequence>
<evidence type="ECO:0000259" key="2">
    <source>
        <dbReference type="Pfam" id="PF13529"/>
    </source>
</evidence>
<evidence type="ECO:0000313" key="4">
    <source>
        <dbReference type="Proteomes" id="UP000240317"/>
    </source>
</evidence>
<gene>
    <name evidence="3" type="ORF">C8263_13830</name>
</gene>
<evidence type="ECO:0000313" key="3">
    <source>
        <dbReference type="EMBL" id="PTA67173.1"/>
    </source>
</evidence>
<accession>A0A2T3W5Y6</accession>
<feature type="region of interest" description="Disordered" evidence="1">
    <location>
        <begin position="151"/>
        <end position="189"/>
    </location>
</feature>
<comment type="caution">
    <text evidence="3">The sequence shown here is derived from an EMBL/GenBank/DDBJ whole genome shotgun (WGS) entry which is preliminary data.</text>
</comment>
<feature type="region of interest" description="Disordered" evidence="1">
    <location>
        <begin position="34"/>
        <end position="57"/>
    </location>
</feature>
<evidence type="ECO:0000256" key="1">
    <source>
        <dbReference type="SAM" id="MobiDB-lite"/>
    </source>
</evidence>
<protein>
    <recommendedName>
        <fullName evidence="2">Peptidase C39-like domain-containing protein</fullName>
    </recommendedName>
</protein>
<dbReference type="AlphaFoldDB" id="A0A2T3W5Y6"/>
<dbReference type="OrthoDB" id="73142at2"/>
<reference evidence="3 4" key="1">
    <citation type="submission" date="2018-03" db="EMBL/GenBank/DDBJ databases">
        <title>Draft genome of Deinococcus sp. OD32.</title>
        <authorList>
            <person name="Wang X.-P."/>
            <person name="Du Z.-J."/>
        </authorList>
    </citation>
    <scope>NUCLEOTIDE SEQUENCE [LARGE SCALE GENOMIC DNA]</scope>
    <source>
        <strain evidence="3 4">OD32</strain>
    </source>
</reference>
<name>A0A2T3W5Y6_9DEIO</name>
<proteinExistence type="predicted"/>